<evidence type="ECO:0000256" key="4">
    <source>
        <dbReference type="ARBA" id="ARBA00023014"/>
    </source>
</evidence>
<reference evidence="8 9" key="1">
    <citation type="submission" date="2018-08" db="EMBL/GenBank/DDBJ databases">
        <title>A genome reference for cultivated species of the human gut microbiota.</title>
        <authorList>
            <person name="Zou Y."/>
            <person name="Xue W."/>
            <person name="Luo G."/>
        </authorList>
    </citation>
    <scope>NUCLEOTIDE SEQUENCE [LARGE SCALE GENOMIC DNA]</scope>
    <source>
        <strain evidence="6 8">AF45-17</strain>
        <strain evidence="7 9">AM28-39</strain>
    </source>
</reference>
<dbReference type="InterPro" id="IPR013785">
    <property type="entry name" value="Aldolase_TIM"/>
</dbReference>
<gene>
    <name evidence="6" type="ORF">DW070_02400</name>
    <name evidence="7" type="ORF">DW747_08850</name>
</gene>
<keyword evidence="2" id="KW-0479">Metal-binding</keyword>
<dbReference type="InterPro" id="IPR058240">
    <property type="entry name" value="rSAM_sf"/>
</dbReference>
<dbReference type="OrthoDB" id="9782387at2"/>
<dbReference type="EMBL" id="QVFD01000007">
    <property type="protein sequence ID" value="RGC47003.1"/>
    <property type="molecule type" value="Genomic_DNA"/>
</dbReference>
<evidence type="ECO:0000313" key="6">
    <source>
        <dbReference type="EMBL" id="RGB81661.1"/>
    </source>
</evidence>
<keyword evidence="1" id="KW-0949">S-adenosyl-L-methionine</keyword>
<dbReference type="Proteomes" id="UP000260773">
    <property type="component" value="Unassembled WGS sequence"/>
</dbReference>
<dbReference type="EMBL" id="QVEP01000004">
    <property type="protein sequence ID" value="RGB81661.1"/>
    <property type="molecule type" value="Genomic_DNA"/>
</dbReference>
<protein>
    <submittedName>
        <fullName evidence="7">Radical SAM protein</fullName>
    </submittedName>
</protein>
<dbReference type="Gene3D" id="3.20.20.70">
    <property type="entry name" value="Aldolase class I"/>
    <property type="match status" value="1"/>
</dbReference>
<feature type="domain" description="Radical SAM core" evidence="5">
    <location>
        <begin position="112"/>
        <end position="328"/>
    </location>
</feature>
<evidence type="ECO:0000256" key="2">
    <source>
        <dbReference type="ARBA" id="ARBA00022723"/>
    </source>
</evidence>
<evidence type="ECO:0000313" key="7">
    <source>
        <dbReference type="EMBL" id="RGC47003.1"/>
    </source>
</evidence>
<dbReference type="GO" id="GO:0051536">
    <property type="term" value="F:iron-sulfur cluster binding"/>
    <property type="evidence" value="ECO:0007669"/>
    <property type="project" value="UniProtKB-KW"/>
</dbReference>
<accession>A0A3E2XLE3</accession>
<evidence type="ECO:0000313" key="8">
    <source>
        <dbReference type="Proteomes" id="UP000260773"/>
    </source>
</evidence>
<dbReference type="Pfam" id="PF13186">
    <property type="entry name" value="SPASM"/>
    <property type="match status" value="1"/>
</dbReference>
<dbReference type="CDD" id="cd01335">
    <property type="entry name" value="Radical_SAM"/>
    <property type="match status" value="1"/>
</dbReference>
<dbReference type="GO" id="GO:0046872">
    <property type="term" value="F:metal ion binding"/>
    <property type="evidence" value="ECO:0007669"/>
    <property type="project" value="UniProtKB-KW"/>
</dbReference>
<evidence type="ECO:0000259" key="5">
    <source>
        <dbReference type="PROSITE" id="PS51918"/>
    </source>
</evidence>
<evidence type="ECO:0000256" key="1">
    <source>
        <dbReference type="ARBA" id="ARBA00022691"/>
    </source>
</evidence>
<organism evidence="7 9">
    <name type="scientific">Coprococcus catus</name>
    <dbReference type="NCBI Taxonomy" id="116085"/>
    <lineage>
        <taxon>Bacteria</taxon>
        <taxon>Bacillati</taxon>
        <taxon>Bacillota</taxon>
        <taxon>Clostridia</taxon>
        <taxon>Lachnospirales</taxon>
        <taxon>Lachnospiraceae</taxon>
        <taxon>Coprococcus</taxon>
    </lineage>
</organism>
<dbReference type="AlphaFoldDB" id="A0A3E2XLE3"/>
<dbReference type="InterPro" id="IPR007197">
    <property type="entry name" value="rSAM"/>
</dbReference>
<dbReference type="Proteomes" id="UP000261231">
    <property type="component" value="Unassembled WGS sequence"/>
</dbReference>
<keyword evidence="4" id="KW-0411">Iron-sulfur</keyword>
<dbReference type="SMART" id="SM00729">
    <property type="entry name" value="Elp3"/>
    <property type="match status" value="1"/>
</dbReference>
<proteinExistence type="predicted"/>
<dbReference type="PANTHER" id="PTHR43524:SF1">
    <property type="entry name" value="RADICAL SAM SUPERFAMILY PROTEIN"/>
    <property type="match status" value="1"/>
</dbReference>
<dbReference type="SFLD" id="SFLDG01067">
    <property type="entry name" value="SPASM/twitch_domain_containing"/>
    <property type="match status" value="1"/>
</dbReference>
<dbReference type="SFLD" id="SFLDG01386">
    <property type="entry name" value="main_SPASM_domain-containing"/>
    <property type="match status" value="1"/>
</dbReference>
<dbReference type="InterPro" id="IPR006638">
    <property type="entry name" value="Elp3/MiaA/NifB-like_rSAM"/>
</dbReference>
<dbReference type="PANTHER" id="PTHR43524">
    <property type="entry name" value="RADICAL SAM SUPERFAMILY PROTEIN"/>
    <property type="match status" value="1"/>
</dbReference>
<keyword evidence="3" id="KW-0408">Iron</keyword>
<dbReference type="RefSeq" id="WP_015514235.1">
    <property type="nucleotide sequence ID" value="NZ_JAJCNA010000001.1"/>
</dbReference>
<dbReference type="GO" id="GO:0003824">
    <property type="term" value="F:catalytic activity"/>
    <property type="evidence" value="ECO:0007669"/>
    <property type="project" value="InterPro"/>
</dbReference>
<sequence length="468" mass="53751">MNTTLDKISHKAQRAAASVIIDKVLAMVDKDREKGFLELVDWAEQFWGNGFSKEDYDKVRTAIKDPDNRWIKFINRVLDETDPHVAKMAALNLGFEAFFRGTKMIRKNREIYHCNIPWLILFDPTSACNMHCQGCWSGTYGHKANLSFDDMDKIITEGKELGVYLYMMTGGEPLVRKADILRLAEKHNDVELSIYTNSTLIDEDFCKEVVRLGNITFQLSIEGTPETNDARRGDGHYAAVMKAMDLLKKYGIIFGTSICYTRANIEAVTSDEFLRMISEKGARFGFYFHYMPVGNNAVLDLMPTMEQREYMIKRIREIRSPQCDIGFFPMDFQNDGEYVGGCIAGGRNYFHINSAGDAEPCVFIHFSNTNIHENSILEILQSPLFMAYHNGQPFNNNHLRPCPMLENPEFLQKMVHETGAHQTNMESPETVEHLCSKCKNYAEEWKGHADKIWAEETHKTPQYTNYKK</sequence>
<dbReference type="SUPFAM" id="SSF102114">
    <property type="entry name" value="Radical SAM enzymes"/>
    <property type="match status" value="1"/>
</dbReference>
<dbReference type="CDD" id="cd21128">
    <property type="entry name" value="SPASM_rSAM"/>
    <property type="match status" value="1"/>
</dbReference>
<dbReference type="PROSITE" id="PS51918">
    <property type="entry name" value="RADICAL_SAM"/>
    <property type="match status" value="1"/>
</dbReference>
<name>A0A3E2XLE3_9FIRM</name>
<dbReference type="Pfam" id="PF04055">
    <property type="entry name" value="Radical_SAM"/>
    <property type="match status" value="1"/>
</dbReference>
<dbReference type="SFLD" id="SFLDS00029">
    <property type="entry name" value="Radical_SAM"/>
    <property type="match status" value="1"/>
</dbReference>
<comment type="caution">
    <text evidence="7">The sequence shown here is derived from an EMBL/GenBank/DDBJ whole genome shotgun (WGS) entry which is preliminary data.</text>
</comment>
<keyword evidence="9" id="KW-1185">Reference proteome</keyword>
<evidence type="ECO:0000313" key="9">
    <source>
        <dbReference type="Proteomes" id="UP000261231"/>
    </source>
</evidence>
<dbReference type="InterPro" id="IPR023885">
    <property type="entry name" value="4Fe4S-binding_SPASM_dom"/>
</dbReference>
<evidence type="ECO:0000256" key="3">
    <source>
        <dbReference type="ARBA" id="ARBA00023004"/>
    </source>
</evidence>